<dbReference type="EMBL" id="GL376619">
    <property type="status" value="NOT_ANNOTATED_CDS"/>
    <property type="molecule type" value="Genomic_DNA"/>
</dbReference>
<proteinExistence type="predicted"/>
<dbReference type="EnsemblProtists" id="PYU1_T008166">
    <property type="protein sequence ID" value="PYU1_T008166"/>
    <property type="gene ID" value="PYU1_G008150"/>
</dbReference>
<evidence type="ECO:0000313" key="2">
    <source>
        <dbReference type="EnsemblProtists" id="PYU1_T008166"/>
    </source>
</evidence>
<feature type="compositionally biased region" description="Polar residues" evidence="1">
    <location>
        <begin position="232"/>
        <end position="244"/>
    </location>
</feature>
<evidence type="ECO:0000256" key="1">
    <source>
        <dbReference type="SAM" id="MobiDB-lite"/>
    </source>
</evidence>
<evidence type="ECO:0000313" key="3">
    <source>
        <dbReference type="Proteomes" id="UP000019132"/>
    </source>
</evidence>
<reference evidence="2" key="3">
    <citation type="submission" date="2015-02" db="UniProtKB">
        <authorList>
            <consortium name="EnsemblProtists"/>
        </authorList>
    </citation>
    <scope>IDENTIFICATION</scope>
    <source>
        <strain evidence="2">DAOM BR144</strain>
    </source>
</reference>
<dbReference type="HOGENOM" id="CLU_757795_0_0_1"/>
<name>K3WT72_GLOUD</name>
<organism evidence="2 3">
    <name type="scientific">Globisporangium ultimum (strain ATCC 200006 / CBS 805.95 / DAOM BR144)</name>
    <name type="common">Pythium ultimum</name>
    <dbReference type="NCBI Taxonomy" id="431595"/>
    <lineage>
        <taxon>Eukaryota</taxon>
        <taxon>Sar</taxon>
        <taxon>Stramenopiles</taxon>
        <taxon>Oomycota</taxon>
        <taxon>Peronosporomycetes</taxon>
        <taxon>Pythiales</taxon>
        <taxon>Pythiaceae</taxon>
        <taxon>Globisporangium</taxon>
    </lineage>
</organism>
<feature type="region of interest" description="Disordered" evidence="1">
    <location>
        <begin position="141"/>
        <end position="167"/>
    </location>
</feature>
<feature type="compositionally biased region" description="Low complexity" evidence="1">
    <location>
        <begin position="205"/>
        <end position="229"/>
    </location>
</feature>
<accession>K3WT72</accession>
<reference evidence="3" key="2">
    <citation type="submission" date="2010-04" db="EMBL/GenBank/DDBJ databases">
        <authorList>
            <person name="Buell R."/>
            <person name="Hamilton J."/>
            <person name="Hostetler J."/>
        </authorList>
    </citation>
    <scope>NUCLEOTIDE SEQUENCE [LARGE SCALE GENOMIC DNA]</scope>
    <source>
        <strain evidence="3">DAOM:BR144</strain>
    </source>
</reference>
<feature type="region of interest" description="Disordered" evidence="1">
    <location>
        <begin position="343"/>
        <end position="366"/>
    </location>
</feature>
<feature type="region of interest" description="Disordered" evidence="1">
    <location>
        <begin position="179"/>
        <end position="264"/>
    </location>
</feature>
<feature type="compositionally biased region" description="Polar residues" evidence="1">
    <location>
        <begin position="141"/>
        <end position="159"/>
    </location>
</feature>
<sequence>MLTGAGFREVVFNAMQSDTRGPSSSDHPHATMTAVAPNERRHDGGSYMNTVVSAQLQTESSFAASSSSSSHSTTSSSHAGGSLSVISTPFERHQESRCVGSVIDAQLRADATSPSTRNYAVNPSRDMTSDPLLTAILNNQQQQHAPLAPTSMTASQQEPADTYDPTYLGVNATRRTVADMTARSHSHQQQRGALNGSNDTVSRQTTLTSSATDSSSSNGTSSSTHTSYSELGATSHSRRQSNAIQRRGPQGHVASSSPKKRVLPSMSPIQQLQHQSIPYHLRSKTAIDNDSLISNYGNNNNNNAVDFSASYTMTSYASDPRIATANSLPPHAAHAVNMRLTPVTTRSKHEPNAAYNDAADSSAPSL</sequence>
<keyword evidence="3" id="KW-1185">Reference proteome</keyword>
<feature type="compositionally biased region" description="Low complexity" evidence="1">
    <location>
        <begin position="352"/>
        <end position="366"/>
    </location>
</feature>
<dbReference type="VEuPathDB" id="FungiDB:PYU1_G008150"/>
<feature type="compositionally biased region" description="Polar residues" evidence="1">
    <location>
        <begin position="187"/>
        <end position="204"/>
    </location>
</feature>
<dbReference type="InParanoid" id="K3WT72"/>
<protein>
    <submittedName>
        <fullName evidence="2">Uncharacterized protein</fullName>
    </submittedName>
</protein>
<dbReference type="AlphaFoldDB" id="K3WT72"/>
<reference evidence="3" key="1">
    <citation type="journal article" date="2010" name="Genome Biol.">
        <title>Genome sequence of the necrotrophic plant pathogen Pythium ultimum reveals original pathogenicity mechanisms and effector repertoire.</title>
        <authorList>
            <person name="Levesque C.A."/>
            <person name="Brouwer H."/>
            <person name="Cano L."/>
            <person name="Hamilton J.P."/>
            <person name="Holt C."/>
            <person name="Huitema E."/>
            <person name="Raffaele S."/>
            <person name="Robideau G.P."/>
            <person name="Thines M."/>
            <person name="Win J."/>
            <person name="Zerillo M.M."/>
            <person name="Beakes G.W."/>
            <person name="Boore J.L."/>
            <person name="Busam D."/>
            <person name="Dumas B."/>
            <person name="Ferriera S."/>
            <person name="Fuerstenberg S.I."/>
            <person name="Gachon C.M."/>
            <person name="Gaulin E."/>
            <person name="Govers F."/>
            <person name="Grenville-Briggs L."/>
            <person name="Horner N."/>
            <person name="Hostetler J."/>
            <person name="Jiang R.H."/>
            <person name="Johnson J."/>
            <person name="Krajaejun T."/>
            <person name="Lin H."/>
            <person name="Meijer H.J."/>
            <person name="Moore B."/>
            <person name="Morris P."/>
            <person name="Phuntmart V."/>
            <person name="Puiu D."/>
            <person name="Shetty J."/>
            <person name="Stajich J.E."/>
            <person name="Tripathy S."/>
            <person name="Wawra S."/>
            <person name="van West P."/>
            <person name="Whitty B.R."/>
            <person name="Coutinho P.M."/>
            <person name="Henrissat B."/>
            <person name="Martin F."/>
            <person name="Thomas P.D."/>
            <person name="Tyler B.M."/>
            <person name="De Vries R.P."/>
            <person name="Kamoun S."/>
            <person name="Yandell M."/>
            <person name="Tisserat N."/>
            <person name="Buell C.R."/>
        </authorList>
    </citation>
    <scope>NUCLEOTIDE SEQUENCE</scope>
    <source>
        <strain evidence="3">DAOM:BR144</strain>
    </source>
</reference>
<dbReference type="Proteomes" id="UP000019132">
    <property type="component" value="Unassembled WGS sequence"/>
</dbReference>